<dbReference type="SUPFAM" id="SSF52799">
    <property type="entry name" value="(Phosphotyrosine protein) phosphatases II"/>
    <property type="match status" value="1"/>
</dbReference>
<evidence type="ECO:0000256" key="2">
    <source>
        <dbReference type="ARBA" id="ARBA00013064"/>
    </source>
</evidence>
<dbReference type="AlphaFoldDB" id="A0A7R9FRD8"/>
<dbReference type="Gene3D" id="3.90.190.10">
    <property type="entry name" value="Protein tyrosine phosphatase superfamily"/>
    <property type="match status" value="1"/>
</dbReference>
<gene>
    <name evidence="8" type="ORF">DSTB1V02_LOCUS11827</name>
</gene>
<dbReference type="Proteomes" id="UP000677054">
    <property type="component" value="Unassembled WGS sequence"/>
</dbReference>
<evidence type="ECO:0000313" key="9">
    <source>
        <dbReference type="Proteomes" id="UP000677054"/>
    </source>
</evidence>
<proteinExistence type="inferred from homology"/>
<dbReference type="PROSITE" id="PS00383">
    <property type="entry name" value="TYR_PHOSPHATASE_1"/>
    <property type="match status" value="1"/>
</dbReference>
<evidence type="ECO:0000259" key="7">
    <source>
        <dbReference type="PROSITE" id="PS50056"/>
    </source>
</evidence>
<accession>A0A7R9FRD8</accession>
<evidence type="ECO:0000256" key="1">
    <source>
        <dbReference type="ARBA" id="ARBA00008601"/>
    </source>
</evidence>
<evidence type="ECO:0000313" key="8">
    <source>
        <dbReference type="EMBL" id="CAD7252066.1"/>
    </source>
</evidence>
<dbReference type="PIRSF" id="PIRSF000941">
    <property type="entry name" value="DUSP12"/>
    <property type="match status" value="1"/>
</dbReference>
<dbReference type="InterPro" id="IPR016278">
    <property type="entry name" value="DUSP12"/>
</dbReference>
<keyword evidence="3" id="KW-0378">Hydrolase</keyword>
<dbReference type="PANTHER" id="PTHR45848">
    <property type="entry name" value="DUAL SPECIFICITY PROTEIN PHOSPHATASE 12 FAMILY MEMBER"/>
    <property type="match status" value="1"/>
</dbReference>
<dbReference type="InterPro" id="IPR016130">
    <property type="entry name" value="Tyr_Pase_AS"/>
</dbReference>
<keyword evidence="4" id="KW-0904">Protein phosphatase</keyword>
<comment type="similarity">
    <text evidence="1">Belongs to the protein-tyrosine phosphatase family. Non-receptor class dual specificity subfamily.</text>
</comment>
<dbReference type="EC" id="3.1.3.48" evidence="2"/>
<dbReference type="PANTHER" id="PTHR45848:SF4">
    <property type="entry name" value="DUAL SPECIFICITY PROTEIN PHOSPHATASE 12"/>
    <property type="match status" value="1"/>
</dbReference>
<evidence type="ECO:0000256" key="4">
    <source>
        <dbReference type="ARBA" id="ARBA00022912"/>
    </source>
</evidence>
<dbReference type="InterPro" id="IPR020422">
    <property type="entry name" value="TYR_PHOSPHATASE_DUAL_dom"/>
</dbReference>
<dbReference type="InterPro" id="IPR000387">
    <property type="entry name" value="Tyr_Pase_dom"/>
</dbReference>
<reference evidence="8" key="1">
    <citation type="submission" date="2020-11" db="EMBL/GenBank/DDBJ databases">
        <authorList>
            <person name="Tran Van P."/>
        </authorList>
    </citation>
    <scope>NUCLEOTIDE SEQUENCE</scope>
</reference>
<dbReference type="GO" id="GO:0008138">
    <property type="term" value="F:protein tyrosine/serine/threonine phosphatase activity"/>
    <property type="evidence" value="ECO:0007669"/>
    <property type="project" value="InterPro"/>
</dbReference>
<evidence type="ECO:0000259" key="6">
    <source>
        <dbReference type="PROSITE" id="PS50054"/>
    </source>
</evidence>
<dbReference type="InterPro" id="IPR029021">
    <property type="entry name" value="Prot-tyrosine_phosphatase-like"/>
</dbReference>
<dbReference type="InterPro" id="IPR000340">
    <property type="entry name" value="Dual-sp_phosphatase_cat-dom"/>
</dbReference>
<dbReference type="EMBL" id="LR903597">
    <property type="protein sequence ID" value="CAD7252066.1"/>
    <property type="molecule type" value="Genomic_DNA"/>
</dbReference>
<dbReference type="OrthoDB" id="2017893at2759"/>
<dbReference type="SMART" id="SM00195">
    <property type="entry name" value="DSPc"/>
    <property type="match status" value="1"/>
</dbReference>
<dbReference type="GO" id="GO:0005634">
    <property type="term" value="C:nucleus"/>
    <property type="evidence" value="ECO:0007669"/>
    <property type="project" value="TreeGrafter"/>
</dbReference>
<sequence>MNTFDRIHDDLHLGGAFGDDEALLGYMRSRGIRSVLTVDTSALPDSVVQACEAYEFVHAEDVPTEDLLNCFPDCVGFIDRSREKGGVLVHCKFGASRSAAVVAAYLLHVHRGRAGEGGEAPAVDRILSGMVEKRPVVDPNPGFRSQLKLFADMGCEIDPGNRCYRLYCIQAAGARLAAGVSVPKRTLQRLIRPDPASSPSSSPDAGVFRCAACRRQLAHESDLQHHETGTAIPFFWTGPLVLPDGTGSNCQRAWFVMPMEWMDIGILGEAPLVGRLACPKCHAKVGTYDWKSGVKCPCGVQVNPGITFSRKKVDLIYSNAAPPRTSLFPCSDASTVKR</sequence>
<dbReference type="EMBL" id="CAJPEV010004080">
    <property type="protein sequence ID" value="CAG0901128.1"/>
    <property type="molecule type" value="Genomic_DNA"/>
</dbReference>
<organism evidence="8">
    <name type="scientific">Darwinula stevensoni</name>
    <dbReference type="NCBI Taxonomy" id="69355"/>
    <lineage>
        <taxon>Eukaryota</taxon>
        <taxon>Metazoa</taxon>
        <taxon>Ecdysozoa</taxon>
        <taxon>Arthropoda</taxon>
        <taxon>Crustacea</taxon>
        <taxon>Oligostraca</taxon>
        <taxon>Ostracoda</taxon>
        <taxon>Podocopa</taxon>
        <taxon>Podocopida</taxon>
        <taxon>Darwinulocopina</taxon>
        <taxon>Darwinuloidea</taxon>
        <taxon>Darwinulidae</taxon>
        <taxon>Darwinula</taxon>
    </lineage>
</organism>
<dbReference type="Pfam" id="PF00782">
    <property type="entry name" value="DSPc"/>
    <property type="match status" value="1"/>
</dbReference>
<dbReference type="PROSITE" id="PS50056">
    <property type="entry name" value="TYR_PHOSPHATASE_2"/>
    <property type="match status" value="1"/>
</dbReference>
<name>A0A7R9FRD8_9CRUS</name>
<protein>
    <recommendedName>
        <fullName evidence="2">protein-tyrosine-phosphatase</fullName>
        <ecNumber evidence="2">3.1.3.48</ecNumber>
    </recommendedName>
</protein>
<feature type="domain" description="Tyrosine-protein phosphatase" evidence="6">
    <location>
        <begin position="3"/>
        <end position="156"/>
    </location>
</feature>
<keyword evidence="9" id="KW-1185">Reference proteome</keyword>
<dbReference type="PROSITE" id="PS50054">
    <property type="entry name" value="TYR_PHOSPHATASE_DUAL"/>
    <property type="match status" value="1"/>
</dbReference>
<evidence type="ECO:0000256" key="5">
    <source>
        <dbReference type="PIRSR" id="PIRSR000941-50"/>
    </source>
</evidence>
<evidence type="ECO:0000256" key="3">
    <source>
        <dbReference type="ARBA" id="ARBA00022801"/>
    </source>
</evidence>
<feature type="domain" description="Tyrosine specific protein phosphatases" evidence="7">
    <location>
        <begin position="69"/>
        <end position="135"/>
    </location>
</feature>
<feature type="active site" description="Phosphocysteine intermediate" evidence="5">
    <location>
        <position position="91"/>
    </location>
</feature>
<dbReference type="GO" id="GO:0004725">
    <property type="term" value="F:protein tyrosine phosphatase activity"/>
    <property type="evidence" value="ECO:0007669"/>
    <property type="project" value="UniProtKB-EC"/>
</dbReference>